<dbReference type="Proteomes" id="UP000011718">
    <property type="component" value="Chromosome"/>
</dbReference>
<protein>
    <submittedName>
        <fullName evidence="1">Uncharacterized protein</fullName>
    </submittedName>
</protein>
<organism evidence="1 2">
    <name type="scientific">Methanosarcina mazei Tuc01</name>
    <dbReference type="NCBI Taxonomy" id="1236903"/>
    <lineage>
        <taxon>Archaea</taxon>
        <taxon>Methanobacteriati</taxon>
        <taxon>Methanobacteriota</taxon>
        <taxon>Stenosarchaea group</taxon>
        <taxon>Methanomicrobia</taxon>
        <taxon>Methanosarcinales</taxon>
        <taxon>Methanosarcinaceae</taxon>
        <taxon>Methanosarcina</taxon>
    </lineage>
</organism>
<proteinExistence type="predicted"/>
<accession>M1PZ01</accession>
<reference evidence="1 2" key="1">
    <citation type="journal article" date="2013" name="Genome Announc.">
        <title>Complete Genome of a Methanosarcina mazei Strain Isolated from Sediment Samples from an Amazonian Flooded Area.</title>
        <authorList>
            <person name="Assis das Gracas D."/>
            <person name="Thiago Juca Ramos R."/>
            <person name="Vieira Araujo A.C."/>
            <person name="Zahlouth R."/>
            <person name="Ribeiro Carneiro A."/>
            <person name="Souza Lopes T."/>
            <person name="Azevedo Barauna R."/>
            <person name="Azevedo V."/>
            <person name="Cruz Schneider M.P."/>
            <person name="Pellizari V.H."/>
            <person name="Silva A."/>
        </authorList>
    </citation>
    <scope>NUCLEOTIDE SEQUENCE [LARGE SCALE GENOMIC DNA]</scope>
    <source>
        <strain evidence="1 2">Tuc01</strain>
    </source>
</reference>
<sequence length="42" mass="5164">MRNSEKKKKYLRELYRILTEYYGIAATYYCDLVSRLKIELDI</sequence>
<gene>
    <name evidence="1" type="ORF">MmTuc01_2254</name>
</gene>
<dbReference type="AlphaFoldDB" id="M1PZ01"/>
<dbReference type="KEGG" id="mmaz:MmTuc01_2254"/>
<dbReference type="EMBL" id="CP004144">
    <property type="protein sequence ID" value="AGF97576.1"/>
    <property type="molecule type" value="Genomic_DNA"/>
</dbReference>
<dbReference type="BioCyc" id="MMAZ1236903:G139K-2157-MONOMER"/>
<dbReference type="HOGENOM" id="CLU_3245360_0_0_2"/>
<evidence type="ECO:0000313" key="1">
    <source>
        <dbReference type="EMBL" id="AGF97576.1"/>
    </source>
</evidence>
<name>M1PZ01_METMZ</name>
<evidence type="ECO:0000313" key="2">
    <source>
        <dbReference type="Proteomes" id="UP000011718"/>
    </source>
</evidence>